<dbReference type="AlphaFoldDB" id="A0A1J1IKY6"/>
<organism evidence="2 3">
    <name type="scientific">Clunio marinus</name>
    <dbReference type="NCBI Taxonomy" id="568069"/>
    <lineage>
        <taxon>Eukaryota</taxon>
        <taxon>Metazoa</taxon>
        <taxon>Ecdysozoa</taxon>
        <taxon>Arthropoda</taxon>
        <taxon>Hexapoda</taxon>
        <taxon>Insecta</taxon>
        <taxon>Pterygota</taxon>
        <taxon>Neoptera</taxon>
        <taxon>Endopterygota</taxon>
        <taxon>Diptera</taxon>
        <taxon>Nematocera</taxon>
        <taxon>Chironomoidea</taxon>
        <taxon>Chironomidae</taxon>
        <taxon>Clunio</taxon>
    </lineage>
</organism>
<proteinExistence type="predicted"/>
<feature type="region of interest" description="Disordered" evidence="1">
    <location>
        <begin position="1"/>
        <end position="20"/>
    </location>
</feature>
<reference evidence="2 3" key="1">
    <citation type="submission" date="2015-04" db="EMBL/GenBank/DDBJ databases">
        <authorList>
            <person name="Syromyatnikov M.Y."/>
            <person name="Popov V.N."/>
        </authorList>
    </citation>
    <scope>NUCLEOTIDE SEQUENCE [LARGE SCALE GENOMIC DNA]</scope>
</reference>
<protein>
    <submittedName>
        <fullName evidence="2">CLUMA_CG014153, isoform A</fullName>
    </submittedName>
</protein>
<evidence type="ECO:0000313" key="3">
    <source>
        <dbReference type="Proteomes" id="UP000183832"/>
    </source>
</evidence>
<accession>A0A1J1IKY6</accession>
<gene>
    <name evidence="2" type="ORF">CLUMA_CG014153</name>
</gene>
<name>A0A1J1IKY6_9DIPT</name>
<evidence type="ECO:0000256" key="1">
    <source>
        <dbReference type="SAM" id="MobiDB-lite"/>
    </source>
</evidence>
<keyword evidence="3" id="KW-1185">Reference proteome</keyword>
<dbReference type="Proteomes" id="UP000183832">
    <property type="component" value="Unassembled WGS sequence"/>
</dbReference>
<evidence type="ECO:0000313" key="2">
    <source>
        <dbReference type="EMBL" id="CRL00903.1"/>
    </source>
</evidence>
<dbReference type="EMBL" id="CVRI01000054">
    <property type="protein sequence ID" value="CRL00903.1"/>
    <property type="molecule type" value="Genomic_DNA"/>
</dbReference>
<feature type="compositionally biased region" description="Polar residues" evidence="1">
    <location>
        <begin position="32"/>
        <end position="48"/>
    </location>
</feature>
<sequence>MSQRKPVSLYKMKDKMDPSGECSFINKGLQKQMRQPGSEQTQTHPVSNFEQQKYFFQRQQRRNFETNSFQQQLKADKFNEKNKTQEYWKTMSNLNKANPMMDAQKKKIHNTPLPNISFEYQNLYFNENKSETESENDNNDSLYADDKDEIETFGESEYDGNDDMRASIRTLHRGLKNITRNYVRMLDSQVDNAMSKILISERKKSSVAKNCQKQDKRSVNPTSTVEVYTKMESMRKECYKKIQASLERLQHIDNVTDELFHNHVENKMKEK</sequence>
<feature type="region of interest" description="Disordered" evidence="1">
    <location>
        <begin position="28"/>
        <end position="48"/>
    </location>
</feature>